<dbReference type="Proteomes" id="UP000000547">
    <property type="component" value="Chromosome"/>
</dbReference>
<proteinExistence type="predicted"/>
<sequence length="39" mass="4510">MAKINLRQCFSDVYFGDTGWQFKLNNINSRKATENLAKS</sequence>
<gene>
    <name evidence="1" type="ordered locus">CPS_2801</name>
</gene>
<evidence type="ECO:0000313" key="1">
    <source>
        <dbReference type="EMBL" id="AAZ27813.1"/>
    </source>
</evidence>
<name>Q480K6_COLP3</name>
<dbReference type="HOGENOM" id="CLU_3307983_0_0_6"/>
<dbReference type="AlphaFoldDB" id="Q480K6"/>
<evidence type="ECO:0000313" key="2">
    <source>
        <dbReference type="Proteomes" id="UP000000547"/>
    </source>
</evidence>
<reference evidence="1" key="1">
    <citation type="journal article" date="2005" name="Proc. Natl. Acad. Sci. U.S.A.">
        <title>The psychrophilic lifestyle as revealed by the genome sequence of Colwellia psychrerythraea 34H through genomic and proteomic analyses.</title>
        <authorList>
            <person name="Methe B.A."/>
            <person name="Nelson K.E."/>
            <person name="Deming J.W."/>
            <person name="Momen B."/>
            <person name="Melamud E."/>
            <person name="Zhang X."/>
            <person name="Moult J."/>
            <person name="Madupu R."/>
            <person name="Nelson W.C."/>
            <person name="Dodson R.J."/>
            <person name="Brinkac L.M."/>
            <person name="Daugherty S.C."/>
            <person name="Durkin A.S."/>
            <person name="DeBoy R.T."/>
            <person name="Kolonay J.F."/>
            <person name="Sullivan S.A."/>
            <person name="Zhou L."/>
            <person name="Davidsen T.M."/>
            <person name="Wu M."/>
            <person name="Huston A.L."/>
            <person name="Lewis M."/>
            <person name="Weaver B."/>
            <person name="Weidman J.F."/>
            <person name="Khouri H."/>
            <person name="Utterback T.R."/>
            <person name="Feldblyum T.V."/>
            <person name="Fraser C.M."/>
        </authorList>
    </citation>
    <scope>NUCLEOTIDE SEQUENCE [LARGE SCALE GENOMIC DNA]</scope>
    <source>
        <strain evidence="1">34H</strain>
    </source>
</reference>
<dbReference type="KEGG" id="cps:CPS_2801"/>
<accession>Q480K6</accession>
<protein>
    <submittedName>
        <fullName evidence="1">Uncharacterized protein</fullName>
    </submittedName>
</protein>
<organism evidence="1 2">
    <name type="scientific">Colwellia psychrerythraea (strain 34H / ATCC BAA-681)</name>
    <name type="common">Vibrio psychroerythus</name>
    <dbReference type="NCBI Taxonomy" id="167879"/>
    <lineage>
        <taxon>Bacteria</taxon>
        <taxon>Pseudomonadati</taxon>
        <taxon>Pseudomonadota</taxon>
        <taxon>Gammaproteobacteria</taxon>
        <taxon>Alteromonadales</taxon>
        <taxon>Colwelliaceae</taxon>
        <taxon>Colwellia</taxon>
    </lineage>
</organism>
<dbReference type="EMBL" id="CP000083">
    <property type="protein sequence ID" value="AAZ27813.1"/>
    <property type="molecule type" value="Genomic_DNA"/>
</dbReference>